<sequence length="307" mass="35863">MTPSSTQQPRYRLTLGPKVIVGADLTKKNIIKKQKATGQTQPRKTRKPAMPCFSRRSRNNLIKLLNGLSEMPDFLLTLSYPDGVSTDPKVWKADLDRLNRRLKYQFPESWWIWRIEPMGKTGKPHYHLVGSTGQRIDALDLWRWLQKRWCKIVRLDPKKDEFATDVKEVQNDSGKLERYICKEETGPYKEYLEGWTNLTNRWGKMNAAKIPLAPLYDYELGQETLDDIKDMVLLSVQRQIDALEERLAAMTSTTPHKDRIAIKNAIKGKKAYMYRIRFTGDFFSILDPEHMKLIKMFLDDRKENGLL</sequence>
<dbReference type="InterPro" id="IPR056906">
    <property type="entry name" value="ORF2/G2P_dom"/>
</dbReference>
<dbReference type="Proteomes" id="UP000190027">
    <property type="component" value="Unassembled WGS sequence"/>
</dbReference>
<accession>A0A1T4Y4G8</accession>
<keyword evidence="4" id="KW-1185">Reference proteome</keyword>
<protein>
    <recommendedName>
        <fullName evidence="2">Replication-associated protein ORF2/G2P domain-containing protein</fullName>
    </recommendedName>
</protein>
<evidence type="ECO:0000313" key="3">
    <source>
        <dbReference type="EMBL" id="SKA96712.1"/>
    </source>
</evidence>
<organism evidence="3 4">
    <name type="scientific">Paucidesulfovibrio gracilis DSM 16080</name>
    <dbReference type="NCBI Taxonomy" id="1121449"/>
    <lineage>
        <taxon>Bacteria</taxon>
        <taxon>Pseudomonadati</taxon>
        <taxon>Thermodesulfobacteriota</taxon>
        <taxon>Desulfovibrionia</taxon>
        <taxon>Desulfovibrionales</taxon>
        <taxon>Desulfovibrionaceae</taxon>
        <taxon>Paucidesulfovibrio</taxon>
    </lineage>
</organism>
<evidence type="ECO:0000259" key="2">
    <source>
        <dbReference type="Pfam" id="PF23343"/>
    </source>
</evidence>
<gene>
    <name evidence="3" type="ORF">SAMN02745704_02762</name>
</gene>
<name>A0A1T4Y4G8_9BACT</name>
<dbReference type="EMBL" id="FUYC01000028">
    <property type="protein sequence ID" value="SKA96712.1"/>
    <property type="molecule type" value="Genomic_DNA"/>
</dbReference>
<evidence type="ECO:0000313" key="4">
    <source>
        <dbReference type="Proteomes" id="UP000190027"/>
    </source>
</evidence>
<evidence type="ECO:0000256" key="1">
    <source>
        <dbReference type="SAM" id="MobiDB-lite"/>
    </source>
</evidence>
<dbReference type="AlphaFoldDB" id="A0A1T4Y4G8"/>
<reference evidence="3 4" key="1">
    <citation type="submission" date="2017-02" db="EMBL/GenBank/DDBJ databases">
        <authorList>
            <person name="Peterson S.W."/>
        </authorList>
    </citation>
    <scope>NUCLEOTIDE SEQUENCE [LARGE SCALE GENOMIC DNA]</scope>
    <source>
        <strain evidence="3 4">DSM 16080</strain>
    </source>
</reference>
<dbReference type="Pfam" id="PF23343">
    <property type="entry name" value="REP_ORF2-G2P"/>
    <property type="match status" value="1"/>
</dbReference>
<proteinExistence type="predicted"/>
<feature type="region of interest" description="Disordered" evidence="1">
    <location>
        <begin position="32"/>
        <end position="51"/>
    </location>
</feature>
<feature type="domain" description="Replication-associated protein ORF2/G2P" evidence="2">
    <location>
        <begin position="74"/>
        <end position="154"/>
    </location>
</feature>